<accession>A0A2G5CB15</accession>
<feature type="compositionally biased region" description="Low complexity" evidence="2">
    <location>
        <begin position="1"/>
        <end position="22"/>
    </location>
</feature>
<keyword evidence="1" id="KW-0863">Zinc-finger</keyword>
<evidence type="ECO:0000259" key="3">
    <source>
        <dbReference type="PROSITE" id="PS50158"/>
    </source>
</evidence>
<dbReference type="GO" id="GO:0003676">
    <property type="term" value="F:nucleic acid binding"/>
    <property type="evidence" value="ECO:0007669"/>
    <property type="project" value="InterPro"/>
</dbReference>
<dbReference type="PROSITE" id="PS50158">
    <property type="entry name" value="ZF_CCHC"/>
    <property type="match status" value="1"/>
</dbReference>
<dbReference type="STRING" id="218851.A0A2G5CB15"/>
<dbReference type="SUPFAM" id="SSF57756">
    <property type="entry name" value="Retrovirus zinc finger-like domains"/>
    <property type="match status" value="1"/>
</dbReference>
<dbReference type="InterPro" id="IPR040256">
    <property type="entry name" value="At4g02000-like"/>
</dbReference>
<dbReference type="OrthoDB" id="1096772at2759"/>
<dbReference type="PANTHER" id="PTHR31286:SF99">
    <property type="entry name" value="DUF4283 DOMAIN-CONTAINING PROTEIN"/>
    <property type="match status" value="1"/>
</dbReference>
<dbReference type="GO" id="GO:0008270">
    <property type="term" value="F:zinc ion binding"/>
    <property type="evidence" value="ECO:0007669"/>
    <property type="project" value="UniProtKB-KW"/>
</dbReference>
<dbReference type="PANTHER" id="PTHR31286">
    <property type="entry name" value="GLYCINE-RICH CELL WALL STRUCTURAL PROTEIN 1.8-LIKE"/>
    <property type="match status" value="1"/>
</dbReference>
<dbReference type="InParanoid" id="A0A2G5CB15"/>
<keyword evidence="1" id="KW-0862">Zinc</keyword>
<dbReference type="Proteomes" id="UP000230069">
    <property type="component" value="Unassembled WGS sequence"/>
</dbReference>
<keyword evidence="1" id="KW-0479">Metal-binding</keyword>
<evidence type="ECO:0000313" key="4">
    <source>
        <dbReference type="EMBL" id="PIA28455.1"/>
    </source>
</evidence>
<dbReference type="InterPro" id="IPR036875">
    <property type="entry name" value="Znf_CCHC_sf"/>
</dbReference>
<dbReference type="AlphaFoldDB" id="A0A2G5CB15"/>
<feature type="domain" description="CCHC-type" evidence="3">
    <location>
        <begin position="267"/>
        <end position="281"/>
    </location>
</feature>
<feature type="region of interest" description="Disordered" evidence="2">
    <location>
        <begin position="1"/>
        <end position="38"/>
    </location>
</feature>
<protein>
    <recommendedName>
        <fullName evidence="3">CCHC-type domain-containing protein</fullName>
    </recommendedName>
</protein>
<name>A0A2G5CB15_AQUCA</name>
<dbReference type="EMBL" id="KZ305086">
    <property type="protein sequence ID" value="PIA28455.1"/>
    <property type="molecule type" value="Genomic_DNA"/>
</dbReference>
<evidence type="ECO:0000256" key="2">
    <source>
        <dbReference type="SAM" id="MobiDB-lite"/>
    </source>
</evidence>
<sequence length="341" mass="39317">MLLSSGRMSSSSSSIDTVMNSSRIEPKPPDPHQNPLVQPKSYKAVVHDSNADSQWDTVFTLDKDERETFDKAVTTSGIKGKDNFPKLKLDDNLRQTTEAPWKDAIIAKVIGCQVSLLRFKDHIQRIWRPAGTLSVIDLGNSSFIIKFTDVYDYKKSLLEGPWTIFNHYISLQRWRPRFRSNHTIHLITSVWIQIHNLLIEWFNREILFFIAQALGHPIKLDPPTNDISRGRFARICVEINLNEPLVPHIEVDDLLLPIMYEKINQICFSCGRYGHKDISCPHKIDIQQPNHVLPKLSLESTNKLNTHKDVALNEGNFGLWMIARGKKLKEFKIKLTERTMR</sequence>
<dbReference type="Pfam" id="PF14111">
    <property type="entry name" value="DUF4283"/>
    <property type="match status" value="1"/>
</dbReference>
<reference evidence="4 5" key="1">
    <citation type="submission" date="2017-09" db="EMBL/GenBank/DDBJ databases">
        <title>WGS assembly of Aquilegia coerulea Goldsmith.</title>
        <authorList>
            <person name="Hodges S."/>
            <person name="Kramer E."/>
            <person name="Nordborg M."/>
            <person name="Tomkins J."/>
            <person name="Borevitz J."/>
            <person name="Derieg N."/>
            <person name="Yan J."/>
            <person name="Mihaltcheva S."/>
            <person name="Hayes R.D."/>
            <person name="Rokhsar D."/>
        </authorList>
    </citation>
    <scope>NUCLEOTIDE SEQUENCE [LARGE SCALE GENOMIC DNA]</scope>
    <source>
        <strain evidence="5">cv. Goldsmith</strain>
    </source>
</reference>
<keyword evidence="5" id="KW-1185">Reference proteome</keyword>
<gene>
    <name evidence="4" type="ORF">AQUCO_06900016v1</name>
</gene>
<proteinExistence type="predicted"/>
<organism evidence="4 5">
    <name type="scientific">Aquilegia coerulea</name>
    <name type="common">Rocky mountain columbine</name>
    <dbReference type="NCBI Taxonomy" id="218851"/>
    <lineage>
        <taxon>Eukaryota</taxon>
        <taxon>Viridiplantae</taxon>
        <taxon>Streptophyta</taxon>
        <taxon>Embryophyta</taxon>
        <taxon>Tracheophyta</taxon>
        <taxon>Spermatophyta</taxon>
        <taxon>Magnoliopsida</taxon>
        <taxon>Ranunculales</taxon>
        <taxon>Ranunculaceae</taxon>
        <taxon>Thalictroideae</taxon>
        <taxon>Aquilegia</taxon>
    </lineage>
</organism>
<dbReference type="InterPro" id="IPR025558">
    <property type="entry name" value="DUF4283"/>
</dbReference>
<dbReference type="InterPro" id="IPR001878">
    <property type="entry name" value="Znf_CCHC"/>
</dbReference>
<evidence type="ECO:0000256" key="1">
    <source>
        <dbReference type="PROSITE-ProRule" id="PRU00047"/>
    </source>
</evidence>
<evidence type="ECO:0000313" key="5">
    <source>
        <dbReference type="Proteomes" id="UP000230069"/>
    </source>
</evidence>